<sequence length="61" mass="7247">MMNEKYSWDLDDDMGINISHNGIVVMQISVYEVIENCNRVGVINHVEECERSHWVSNWHRN</sequence>
<name>A0A6J5L1P1_9CAUD</name>
<organism evidence="1">
    <name type="scientific">uncultured Caudovirales phage</name>
    <dbReference type="NCBI Taxonomy" id="2100421"/>
    <lineage>
        <taxon>Viruses</taxon>
        <taxon>Duplodnaviria</taxon>
        <taxon>Heunggongvirae</taxon>
        <taxon>Uroviricota</taxon>
        <taxon>Caudoviricetes</taxon>
        <taxon>Peduoviridae</taxon>
        <taxon>Maltschvirus</taxon>
        <taxon>Maltschvirus maltsch</taxon>
    </lineage>
</organism>
<evidence type="ECO:0000313" key="1">
    <source>
        <dbReference type="EMBL" id="CAB4127226.1"/>
    </source>
</evidence>
<accession>A0A6J5L1P1</accession>
<dbReference type="EMBL" id="LR796208">
    <property type="protein sequence ID" value="CAB4127226.1"/>
    <property type="molecule type" value="Genomic_DNA"/>
</dbReference>
<gene>
    <name evidence="1" type="ORF">UFOVP84_81</name>
</gene>
<proteinExistence type="predicted"/>
<reference evidence="1" key="1">
    <citation type="submission" date="2020-04" db="EMBL/GenBank/DDBJ databases">
        <authorList>
            <person name="Chiriac C."/>
            <person name="Salcher M."/>
            <person name="Ghai R."/>
            <person name="Kavagutti S V."/>
        </authorList>
    </citation>
    <scope>NUCLEOTIDE SEQUENCE</scope>
</reference>
<protein>
    <submittedName>
        <fullName evidence="1">Uncharacterized protein</fullName>
    </submittedName>
</protein>